<evidence type="ECO:0000256" key="6">
    <source>
        <dbReference type="ARBA" id="ARBA00023134"/>
    </source>
</evidence>
<dbReference type="InterPro" id="IPR027417">
    <property type="entry name" value="P-loop_NTPase"/>
</dbReference>
<name>A0AAD3H7E3_9STRA</name>
<keyword evidence="2 9" id="KW-0963">Cytoplasm</keyword>
<proteinExistence type="inferred from homology"/>
<comment type="similarity">
    <text evidence="1 9">Belongs to the GPN-loop GTPase family.</text>
</comment>
<evidence type="ECO:0000256" key="1">
    <source>
        <dbReference type="ARBA" id="ARBA00005290"/>
    </source>
</evidence>
<evidence type="ECO:0000256" key="8">
    <source>
        <dbReference type="ARBA" id="ARBA00055682"/>
    </source>
</evidence>
<dbReference type="FunFam" id="3.40.50.300:FF:000888">
    <property type="entry name" value="GPN-loop GTPase 1"/>
    <property type="match status" value="1"/>
</dbReference>
<dbReference type="GO" id="GO:0005634">
    <property type="term" value="C:nucleus"/>
    <property type="evidence" value="ECO:0007669"/>
    <property type="project" value="UniProtKB-SubCell"/>
</dbReference>
<evidence type="ECO:0000256" key="9">
    <source>
        <dbReference type="RuleBase" id="RU365059"/>
    </source>
</evidence>
<comment type="caution">
    <text evidence="10">The sequence shown here is derived from an EMBL/GenBank/DDBJ whole genome shotgun (WGS) entry which is preliminary data.</text>
</comment>
<evidence type="ECO:0000313" key="11">
    <source>
        <dbReference type="Proteomes" id="UP001054902"/>
    </source>
</evidence>
<dbReference type="GO" id="GO:0005737">
    <property type="term" value="C:cytoplasm"/>
    <property type="evidence" value="ECO:0007669"/>
    <property type="project" value="UniProtKB-SubCell"/>
</dbReference>
<dbReference type="InterPro" id="IPR004130">
    <property type="entry name" value="Gpn"/>
</dbReference>
<dbReference type="Proteomes" id="UP001054902">
    <property type="component" value="Unassembled WGS sequence"/>
</dbReference>
<dbReference type="PANTHER" id="PTHR21231:SF8">
    <property type="entry name" value="GPN-LOOP GTPASE 1"/>
    <property type="match status" value="1"/>
</dbReference>
<organism evidence="10 11">
    <name type="scientific">Chaetoceros tenuissimus</name>
    <dbReference type="NCBI Taxonomy" id="426638"/>
    <lineage>
        <taxon>Eukaryota</taxon>
        <taxon>Sar</taxon>
        <taxon>Stramenopiles</taxon>
        <taxon>Ochrophyta</taxon>
        <taxon>Bacillariophyta</taxon>
        <taxon>Coscinodiscophyceae</taxon>
        <taxon>Chaetocerotophycidae</taxon>
        <taxon>Chaetocerotales</taxon>
        <taxon>Chaetocerotaceae</taxon>
        <taxon>Chaetoceros</taxon>
    </lineage>
</organism>
<sequence>MSDSLQSSFERIQITEEDLKKAGASSEVKIPILNKSSDANAKSLKLRDVSPVCVLVVGMAGSGKTTLMAALQRSLGLPVDASEGMKKDEQAESSESKPIGYCLNLDPATRLLPFGASIDIRDTVDYKEVMKQHHLGPNGAIMTSLNLFSTKFDQVLSILENRSYKEEEKALDYILVDTPGQIEAFTWSASGSIITSALASSFPTVLAFVVDTPRCTASLNTFMSNMLYACSMFYRTRLPLVVVFNKCDVSSGEICEEWMTDYEKFQEAMDDFVSSDGSGYYASLTRSLSLVLDEFYQTLHRVSVSAATGDGIPLFWDVVQKAADDFEEDYVGDMKCRVEEQKARQRAIAKEGLNRLKKDIENEK</sequence>
<protein>
    <recommendedName>
        <fullName evidence="9">GPN-loop GTPase</fullName>
        <ecNumber evidence="9">3.6.5.-</ecNumber>
    </recommendedName>
</protein>
<keyword evidence="3 9" id="KW-0547">Nucleotide-binding</keyword>
<reference evidence="10 11" key="1">
    <citation type="journal article" date="2021" name="Sci. Rep.">
        <title>The genome of the diatom Chaetoceros tenuissimus carries an ancient integrated fragment of an extant virus.</title>
        <authorList>
            <person name="Hongo Y."/>
            <person name="Kimura K."/>
            <person name="Takaki Y."/>
            <person name="Yoshida Y."/>
            <person name="Baba S."/>
            <person name="Kobayashi G."/>
            <person name="Nagasaki K."/>
            <person name="Hano T."/>
            <person name="Tomaru Y."/>
        </authorList>
    </citation>
    <scope>NUCLEOTIDE SEQUENCE [LARGE SCALE GENOMIC DNA]</scope>
    <source>
        <strain evidence="10 11">NIES-3715</strain>
    </source>
</reference>
<dbReference type="InterPro" id="IPR030230">
    <property type="entry name" value="Gpn1/Npa3/XAB1"/>
</dbReference>
<dbReference type="EMBL" id="BLLK01000046">
    <property type="protein sequence ID" value="GFH52996.1"/>
    <property type="molecule type" value="Genomic_DNA"/>
</dbReference>
<comment type="subunit">
    <text evidence="9">Binds to RNA polymerase II.</text>
</comment>
<dbReference type="GO" id="GO:0005525">
    <property type="term" value="F:GTP binding"/>
    <property type="evidence" value="ECO:0007669"/>
    <property type="project" value="UniProtKB-KW"/>
</dbReference>
<evidence type="ECO:0000313" key="10">
    <source>
        <dbReference type="EMBL" id="GFH52996.1"/>
    </source>
</evidence>
<comment type="function">
    <text evidence="8 9">Small GTPase required for proper nuclear import of RNA polymerase II (RNAPII). May act at an RNAP assembly step prior to nuclear import.</text>
</comment>
<evidence type="ECO:0000256" key="5">
    <source>
        <dbReference type="ARBA" id="ARBA00023054"/>
    </source>
</evidence>
<comment type="subcellular location">
    <subcellularLocation>
        <location evidence="9">Cytoplasm</location>
    </subcellularLocation>
    <subcellularLocation>
        <location evidence="9">Nucleus</location>
    </subcellularLocation>
</comment>
<dbReference type="CDD" id="cd17870">
    <property type="entry name" value="GPN1"/>
    <property type="match status" value="1"/>
</dbReference>
<keyword evidence="11" id="KW-1185">Reference proteome</keyword>
<keyword evidence="4 9" id="KW-0378">Hydrolase</keyword>
<evidence type="ECO:0000256" key="2">
    <source>
        <dbReference type="ARBA" id="ARBA00022490"/>
    </source>
</evidence>
<dbReference type="SUPFAM" id="SSF52540">
    <property type="entry name" value="P-loop containing nucleoside triphosphate hydrolases"/>
    <property type="match status" value="1"/>
</dbReference>
<evidence type="ECO:0000256" key="4">
    <source>
        <dbReference type="ARBA" id="ARBA00022801"/>
    </source>
</evidence>
<gene>
    <name evidence="10" type="ORF">CTEN210_09472</name>
</gene>
<dbReference type="EC" id="3.6.5.-" evidence="9"/>
<evidence type="ECO:0000256" key="3">
    <source>
        <dbReference type="ARBA" id="ARBA00022741"/>
    </source>
</evidence>
<keyword evidence="5" id="KW-0175">Coiled coil</keyword>
<dbReference type="GO" id="GO:0003924">
    <property type="term" value="F:GTPase activity"/>
    <property type="evidence" value="ECO:0007669"/>
    <property type="project" value="InterPro"/>
</dbReference>
<accession>A0AAD3H7E3</accession>
<dbReference type="Gene3D" id="3.40.50.300">
    <property type="entry name" value="P-loop containing nucleotide triphosphate hydrolases"/>
    <property type="match status" value="1"/>
</dbReference>
<dbReference type="AlphaFoldDB" id="A0AAD3H7E3"/>
<keyword evidence="6 9" id="KW-0342">GTP-binding</keyword>
<evidence type="ECO:0000256" key="7">
    <source>
        <dbReference type="ARBA" id="ARBA00023242"/>
    </source>
</evidence>
<dbReference type="Pfam" id="PF03029">
    <property type="entry name" value="ATP_bind_1"/>
    <property type="match status" value="1"/>
</dbReference>
<dbReference type="PANTHER" id="PTHR21231">
    <property type="entry name" value="XPA-BINDING PROTEIN 1-RELATED"/>
    <property type="match status" value="1"/>
</dbReference>
<keyword evidence="7" id="KW-0539">Nucleus</keyword>